<protein>
    <submittedName>
        <fullName evidence="1">Uncharacterized protein</fullName>
    </submittedName>
</protein>
<proteinExistence type="predicted"/>
<keyword evidence="2" id="KW-1185">Reference proteome</keyword>
<dbReference type="AlphaFoldDB" id="A0A8X6FT67"/>
<accession>A0A8X6FT67</accession>
<name>A0A8X6FT67_TRICU</name>
<organism evidence="1 2">
    <name type="scientific">Trichonephila clavata</name>
    <name type="common">Joro spider</name>
    <name type="synonym">Nephila clavata</name>
    <dbReference type="NCBI Taxonomy" id="2740835"/>
    <lineage>
        <taxon>Eukaryota</taxon>
        <taxon>Metazoa</taxon>
        <taxon>Ecdysozoa</taxon>
        <taxon>Arthropoda</taxon>
        <taxon>Chelicerata</taxon>
        <taxon>Arachnida</taxon>
        <taxon>Araneae</taxon>
        <taxon>Araneomorphae</taxon>
        <taxon>Entelegynae</taxon>
        <taxon>Araneoidea</taxon>
        <taxon>Nephilidae</taxon>
        <taxon>Trichonephila</taxon>
    </lineage>
</organism>
<evidence type="ECO:0000313" key="2">
    <source>
        <dbReference type="Proteomes" id="UP000887116"/>
    </source>
</evidence>
<gene>
    <name evidence="1" type="ORF">TNCT_200761</name>
</gene>
<comment type="caution">
    <text evidence="1">The sequence shown here is derived from an EMBL/GenBank/DDBJ whole genome shotgun (WGS) entry which is preliminary data.</text>
</comment>
<evidence type="ECO:0000313" key="1">
    <source>
        <dbReference type="EMBL" id="GFQ66673.1"/>
    </source>
</evidence>
<dbReference type="EMBL" id="BMAO01020338">
    <property type="protein sequence ID" value="GFQ66673.1"/>
    <property type="molecule type" value="Genomic_DNA"/>
</dbReference>
<sequence length="80" mass="9763">MDFEMPEFEKMDEGQSDVEIYIYLSLLWRFAREKELRLTYMKGVLEIEESFAIYDKTEEENQRGRAKSYWRPSCNSSYVR</sequence>
<reference evidence="1" key="1">
    <citation type="submission" date="2020-07" db="EMBL/GenBank/DDBJ databases">
        <title>Multicomponent nature underlies the extraordinary mechanical properties of spider dragline silk.</title>
        <authorList>
            <person name="Kono N."/>
            <person name="Nakamura H."/>
            <person name="Mori M."/>
            <person name="Yoshida Y."/>
            <person name="Ohtoshi R."/>
            <person name="Malay A.D."/>
            <person name="Moran D.A.P."/>
            <person name="Tomita M."/>
            <person name="Numata K."/>
            <person name="Arakawa K."/>
        </authorList>
    </citation>
    <scope>NUCLEOTIDE SEQUENCE</scope>
</reference>
<dbReference type="Proteomes" id="UP000887116">
    <property type="component" value="Unassembled WGS sequence"/>
</dbReference>